<evidence type="ECO:0000313" key="2">
    <source>
        <dbReference type="Proteomes" id="UP000805193"/>
    </source>
</evidence>
<dbReference type="EMBL" id="JABSTQ010009801">
    <property type="protein sequence ID" value="KAG0425799.1"/>
    <property type="molecule type" value="Genomic_DNA"/>
</dbReference>
<name>A0AC60PYK7_IXOPE</name>
<dbReference type="Proteomes" id="UP000805193">
    <property type="component" value="Unassembled WGS sequence"/>
</dbReference>
<comment type="caution">
    <text evidence="1">The sequence shown here is derived from an EMBL/GenBank/DDBJ whole genome shotgun (WGS) entry which is preliminary data.</text>
</comment>
<reference evidence="1 2" key="1">
    <citation type="journal article" date="2020" name="Cell">
        <title>Large-Scale Comparative Analyses of Tick Genomes Elucidate Their Genetic Diversity and Vector Capacities.</title>
        <authorList>
            <consortium name="Tick Genome and Microbiome Consortium (TIGMIC)"/>
            <person name="Jia N."/>
            <person name="Wang J."/>
            <person name="Shi W."/>
            <person name="Du L."/>
            <person name="Sun Y."/>
            <person name="Zhan W."/>
            <person name="Jiang J.F."/>
            <person name="Wang Q."/>
            <person name="Zhang B."/>
            <person name="Ji P."/>
            <person name="Bell-Sakyi L."/>
            <person name="Cui X.M."/>
            <person name="Yuan T.T."/>
            <person name="Jiang B.G."/>
            <person name="Yang W.F."/>
            <person name="Lam T.T."/>
            <person name="Chang Q.C."/>
            <person name="Ding S.J."/>
            <person name="Wang X.J."/>
            <person name="Zhu J.G."/>
            <person name="Ruan X.D."/>
            <person name="Zhao L."/>
            <person name="Wei J.T."/>
            <person name="Ye R.Z."/>
            <person name="Que T.C."/>
            <person name="Du C.H."/>
            <person name="Zhou Y.H."/>
            <person name="Cheng J.X."/>
            <person name="Dai P.F."/>
            <person name="Guo W.B."/>
            <person name="Han X.H."/>
            <person name="Huang E.J."/>
            <person name="Li L.F."/>
            <person name="Wei W."/>
            <person name="Gao Y.C."/>
            <person name="Liu J.Z."/>
            <person name="Shao H.Z."/>
            <person name="Wang X."/>
            <person name="Wang C.C."/>
            <person name="Yang T.C."/>
            <person name="Huo Q.B."/>
            <person name="Li W."/>
            <person name="Chen H.Y."/>
            <person name="Chen S.E."/>
            <person name="Zhou L.G."/>
            <person name="Ni X.B."/>
            <person name="Tian J.H."/>
            <person name="Sheng Y."/>
            <person name="Liu T."/>
            <person name="Pan Y.S."/>
            <person name="Xia L.Y."/>
            <person name="Li J."/>
            <person name="Zhao F."/>
            <person name="Cao W.C."/>
        </authorList>
    </citation>
    <scope>NUCLEOTIDE SEQUENCE [LARGE SCALE GENOMIC DNA]</scope>
    <source>
        <strain evidence="1">Iper-2018</strain>
    </source>
</reference>
<accession>A0AC60PYK7</accession>
<sequence length="812" mass="91294">MVTARNADELYVAEERCGAAIPALVKTGLDFRRTTSLYEHRRNPPSKGRRRVLVLLLVRSRAHEHMVTTDDVFVHLGPWHVPIIVFCLFRGFPAAWHAMATSFTAPTLEHWCARPPLFSNWTTQEWLALGIPRDISDSGEVTTSRCEMFAFVELLNGSILIRNNSRVRCSNWEYDRGTHTNTLTNQFDLVCDRIWLRAASQSVYMVGLMVGNFFYAHLSDWYGRKRALAFMVPVPIVAGVMTAFSSSFLMLNIGRFISSLGIGGIQNTTFTFVMEVLSARHRALGSLISSGGWTTGLLTLVALAWFIRDWFHMQLVISLAYLLLALNWMFMSESPRWLLATSKYQEAEHVLADAIKKNKIKDVRPEDIIKDFKGKTSQENTSKKPTFIELFRVSCIRWTTVNMCIMSILGTLLYYNLTYSSILLGGNPYVSFALMAAMEYPVRLISVLFINYIRRRPSYVILYAFSALCSVVIIFLPKRLWWLQLCFALLTKLGSTCAYSVNFVQLSELYPTKIRTLAMGFTITLGRVGAIIAPFTKELGVIFEPWAPKVVDIAICIVLAISGAMLPETFRAELPDTLEDIKQRREKKKQQESKPLPEIELRGISFSGLAPPPPLIPAPGRPAVAWPQWLRMFETFLLASGASDFTPERRKALLLHSLGLEGQRIFFSWPPSSDTSATVPPAAAAAKTTEDNGKTSHTLSAYDQAVAVLTPHFASASNVVVERHRFRCRVHQPGESVLVYVASLRELATRCSFAALEDALRDQFLEGIVSQHLRKRLLLEGSALSFSRAVLVAQQLEQAALEVREFTPSQVQ</sequence>
<proteinExistence type="predicted"/>
<gene>
    <name evidence="1" type="ORF">HPB47_027059</name>
</gene>
<keyword evidence="2" id="KW-1185">Reference proteome</keyword>
<organism evidence="1 2">
    <name type="scientific">Ixodes persulcatus</name>
    <name type="common">Taiga tick</name>
    <dbReference type="NCBI Taxonomy" id="34615"/>
    <lineage>
        <taxon>Eukaryota</taxon>
        <taxon>Metazoa</taxon>
        <taxon>Ecdysozoa</taxon>
        <taxon>Arthropoda</taxon>
        <taxon>Chelicerata</taxon>
        <taxon>Arachnida</taxon>
        <taxon>Acari</taxon>
        <taxon>Parasitiformes</taxon>
        <taxon>Ixodida</taxon>
        <taxon>Ixodoidea</taxon>
        <taxon>Ixodidae</taxon>
        <taxon>Ixodinae</taxon>
        <taxon>Ixodes</taxon>
    </lineage>
</organism>
<evidence type="ECO:0000313" key="1">
    <source>
        <dbReference type="EMBL" id="KAG0425799.1"/>
    </source>
</evidence>
<protein>
    <submittedName>
        <fullName evidence="1">Uncharacterized protein</fullName>
    </submittedName>
</protein>